<sequence>MARTRNAAQMAAVSSAKISVQAAGREWSVRGRVQMEVAAAGAVPVNAACGTPENPVSARRWGVRRVS</sequence>
<reference evidence="2" key="1">
    <citation type="journal article" date="2019" name="Int. J. Syst. Evol. Microbiol.">
        <title>The Global Catalogue of Microorganisms (GCM) 10K type strain sequencing project: providing services to taxonomists for standard genome sequencing and annotation.</title>
        <authorList>
            <consortium name="The Broad Institute Genomics Platform"/>
            <consortium name="The Broad Institute Genome Sequencing Center for Infectious Disease"/>
            <person name="Wu L."/>
            <person name="Ma J."/>
        </authorList>
    </citation>
    <scope>NUCLEOTIDE SEQUENCE [LARGE SCALE GENOMIC DNA]</scope>
    <source>
        <strain evidence="2">JCM 17316</strain>
    </source>
</reference>
<proteinExistence type="predicted"/>
<accession>A0ABP7Y537</accession>
<dbReference type="EMBL" id="BAABDO010000007">
    <property type="protein sequence ID" value="GAA4130663.1"/>
    <property type="molecule type" value="Genomic_DNA"/>
</dbReference>
<keyword evidence="2" id="KW-1185">Reference proteome</keyword>
<gene>
    <name evidence="1" type="ORF">GCM10022416_08670</name>
</gene>
<dbReference type="Proteomes" id="UP001500266">
    <property type="component" value="Unassembled WGS sequence"/>
</dbReference>
<evidence type="ECO:0000313" key="2">
    <source>
        <dbReference type="Proteomes" id="UP001500266"/>
    </source>
</evidence>
<name>A0ABP7Y537_9ACTN</name>
<evidence type="ECO:0000313" key="1">
    <source>
        <dbReference type="EMBL" id="GAA4130663.1"/>
    </source>
</evidence>
<protein>
    <submittedName>
        <fullName evidence="1">Uncharacterized protein</fullName>
    </submittedName>
</protein>
<comment type="caution">
    <text evidence="1">The sequence shown here is derived from an EMBL/GenBank/DDBJ whole genome shotgun (WGS) entry which is preliminary data.</text>
</comment>
<organism evidence="1 2">
    <name type="scientific">Actinomadura keratinilytica</name>
    <dbReference type="NCBI Taxonomy" id="547461"/>
    <lineage>
        <taxon>Bacteria</taxon>
        <taxon>Bacillati</taxon>
        <taxon>Actinomycetota</taxon>
        <taxon>Actinomycetes</taxon>
        <taxon>Streptosporangiales</taxon>
        <taxon>Thermomonosporaceae</taxon>
        <taxon>Actinomadura</taxon>
    </lineage>
</organism>